<comment type="caution">
    <text evidence="2">The sequence shown here is derived from an EMBL/GenBank/DDBJ whole genome shotgun (WGS) entry which is preliminary data.</text>
</comment>
<evidence type="ECO:0000259" key="1">
    <source>
        <dbReference type="Pfam" id="PF12776"/>
    </source>
</evidence>
<dbReference type="EMBL" id="JAWXYG010000015">
    <property type="protein sequence ID" value="KAK4253757.1"/>
    <property type="molecule type" value="Genomic_DNA"/>
</dbReference>
<sequence length="310" mass="35703">MASKEKHSARWDRYTTKNLLEICVKEIQTSGKPGIGFKARRWEVVVDEFNKRTNKNYNQKQLKNRLDSLRFDWTAWKQLLGKETGLGWNHETGTIVADDTWWEAKIKDNSKYARFRYQGLEYREELEFIFGETVATSQRSWTPTMGVPSEDSAIKTNSTIPEEIAEYDEEETNPDEDTSPMVNNQLKRKKMTSEAMSKNMAKGKKKSGIATSMLKTLDRMANAAESHNAAEAAEISQTSEINGHFSIPDGIEILRKLKAEGRLDAKQFFYAVDLLRVQQERIIIMSFSKSIDELVGWILYKYELDKKSSD</sequence>
<reference evidence="2" key="1">
    <citation type="submission" date="2023-10" db="EMBL/GenBank/DDBJ databases">
        <title>Chromosome-level genome of the transformable northern wattle, Acacia crassicarpa.</title>
        <authorList>
            <person name="Massaro I."/>
            <person name="Sinha N.R."/>
            <person name="Poethig S."/>
            <person name="Leichty A.R."/>
        </authorList>
    </citation>
    <scope>NUCLEOTIDE SEQUENCE</scope>
    <source>
        <strain evidence="2">Acra3RX</strain>
        <tissue evidence="2">Leaf</tissue>
    </source>
</reference>
<keyword evidence="3" id="KW-1185">Reference proteome</keyword>
<dbReference type="PANTHER" id="PTHR31704">
    <property type="entry name" value="MYB/SANT-LIKE DNA-BINDING DOMAIN PROTEIN-RELATED"/>
    <property type="match status" value="1"/>
</dbReference>
<protein>
    <recommendedName>
        <fullName evidence="1">Myb/SANT-like domain-containing protein</fullName>
    </recommendedName>
</protein>
<evidence type="ECO:0000313" key="2">
    <source>
        <dbReference type="EMBL" id="KAK4253757.1"/>
    </source>
</evidence>
<dbReference type="InterPro" id="IPR024752">
    <property type="entry name" value="Myb/SANT-like_dom"/>
</dbReference>
<feature type="domain" description="Myb/SANT-like" evidence="1">
    <location>
        <begin position="10"/>
        <end position="104"/>
    </location>
</feature>
<dbReference type="Proteomes" id="UP001293593">
    <property type="component" value="Unassembled WGS sequence"/>
</dbReference>
<name>A0AAE1IPM4_9FABA</name>
<proteinExistence type="predicted"/>
<dbReference type="AlphaFoldDB" id="A0AAE1IPM4"/>
<evidence type="ECO:0000313" key="3">
    <source>
        <dbReference type="Proteomes" id="UP001293593"/>
    </source>
</evidence>
<gene>
    <name evidence="2" type="ORF">QN277_010393</name>
</gene>
<dbReference type="Pfam" id="PF12776">
    <property type="entry name" value="Myb_DNA-bind_3"/>
    <property type="match status" value="1"/>
</dbReference>
<dbReference type="PANTHER" id="PTHR31704:SF37">
    <property type="entry name" value="HEAT SHOCK PROTEIN"/>
    <property type="match status" value="1"/>
</dbReference>
<organism evidence="2 3">
    <name type="scientific">Acacia crassicarpa</name>
    <name type="common">northern wattle</name>
    <dbReference type="NCBI Taxonomy" id="499986"/>
    <lineage>
        <taxon>Eukaryota</taxon>
        <taxon>Viridiplantae</taxon>
        <taxon>Streptophyta</taxon>
        <taxon>Embryophyta</taxon>
        <taxon>Tracheophyta</taxon>
        <taxon>Spermatophyta</taxon>
        <taxon>Magnoliopsida</taxon>
        <taxon>eudicotyledons</taxon>
        <taxon>Gunneridae</taxon>
        <taxon>Pentapetalae</taxon>
        <taxon>rosids</taxon>
        <taxon>fabids</taxon>
        <taxon>Fabales</taxon>
        <taxon>Fabaceae</taxon>
        <taxon>Caesalpinioideae</taxon>
        <taxon>mimosoid clade</taxon>
        <taxon>Acacieae</taxon>
        <taxon>Acacia</taxon>
    </lineage>
</organism>
<accession>A0AAE1IPM4</accession>